<keyword evidence="3" id="KW-0732">Signal</keyword>
<dbReference type="OrthoDB" id="4149469at2759"/>
<gene>
    <name evidence="4" type="ORF">Z519_12787</name>
</gene>
<protein>
    <recommendedName>
        <fullName evidence="6">Mid2 domain-containing protein</fullName>
    </recommendedName>
</protein>
<dbReference type="RefSeq" id="XP_016613272.1">
    <property type="nucleotide sequence ID" value="XM_016770492.1"/>
</dbReference>
<keyword evidence="2" id="KW-1133">Transmembrane helix</keyword>
<evidence type="ECO:0000313" key="4">
    <source>
        <dbReference type="EMBL" id="KIW86603.1"/>
    </source>
</evidence>
<evidence type="ECO:0000256" key="2">
    <source>
        <dbReference type="SAM" id="Phobius"/>
    </source>
</evidence>
<reference evidence="4" key="1">
    <citation type="submission" date="2015-01" db="EMBL/GenBank/DDBJ databases">
        <title>The Genome Sequence of Cladophialophora bantiana CBS 173.52.</title>
        <authorList>
            <consortium name="The Broad Institute Genomics Platform"/>
            <person name="Cuomo C."/>
            <person name="de Hoog S."/>
            <person name="Gorbushina A."/>
            <person name="Stielow B."/>
            <person name="Teixiera M."/>
            <person name="Abouelleil A."/>
            <person name="Chapman S.B."/>
            <person name="Priest M."/>
            <person name="Young S.K."/>
            <person name="Wortman J."/>
            <person name="Nusbaum C."/>
            <person name="Birren B."/>
        </authorList>
    </citation>
    <scope>NUCLEOTIDE SEQUENCE [LARGE SCALE GENOMIC DNA]</scope>
    <source>
        <strain evidence="4">CBS 173.52</strain>
    </source>
</reference>
<dbReference type="CDD" id="cd12087">
    <property type="entry name" value="TM_EGFR-like"/>
    <property type="match status" value="1"/>
</dbReference>
<proteinExistence type="predicted"/>
<feature type="region of interest" description="Disordered" evidence="1">
    <location>
        <begin position="194"/>
        <end position="226"/>
    </location>
</feature>
<evidence type="ECO:0000256" key="3">
    <source>
        <dbReference type="SAM" id="SignalP"/>
    </source>
</evidence>
<feature type="transmembrane region" description="Helical" evidence="2">
    <location>
        <begin position="151"/>
        <end position="175"/>
    </location>
</feature>
<keyword evidence="2" id="KW-0812">Transmembrane</keyword>
<evidence type="ECO:0000256" key="1">
    <source>
        <dbReference type="SAM" id="MobiDB-lite"/>
    </source>
</evidence>
<keyword evidence="2" id="KW-0472">Membrane</keyword>
<dbReference type="Proteomes" id="UP000053789">
    <property type="component" value="Unassembled WGS sequence"/>
</dbReference>
<dbReference type="GeneID" id="27705715"/>
<feature type="signal peptide" evidence="3">
    <location>
        <begin position="1"/>
        <end position="24"/>
    </location>
</feature>
<dbReference type="HOGENOM" id="CLU_750056_0_0_1"/>
<accession>A0A0D2H019</accession>
<dbReference type="AlphaFoldDB" id="A0A0D2H019"/>
<dbReference type="VEuPathDB" id="FungiDB:Z519_12787"/>
<feature type="chain" id="PRO_5002243307" description="Mid2 domain-containing protein" evidence="3">
    <location>
        <begin position="25"/>
        <end position="318"/>
    </location>
</feature>
<organism evidence="4 5">
    <name type="scientific">Cladophialophora bantiana (strain ATCC 10958 / CBS 173.52 / CDC B-1940 / NIH 8579)</name>
    <name type="common">Xylohypha bantiana</name>
    <dbReference type="NCBI Taxonomy" id="1442370"/>
    <lineage>
        <taxon>Eukaryota</taxon>
        <taxon>Fungi</taxon>
        <taxon>Dikarya</taxon>
        <taxon>Ascomycota</taxon>
        <taxon>Pezizomycotina</taxon>
        <taxon>Eurotiomycetes</taxon>
        <taxon>Chaetothyriomycetidae</taxon>
        <taxon>Chaetothyriales</taxon>
        <taxon>Herpotrichiellaceae</taxon>
        <taxon>Cladophialophora</taxon>
    </lineage>
</organism>
<keyword evidence="5" id="KW-1185">Reference proteome</keyword>
<evidence type="ECO:0008006" key="6">
    <source>
        <dbReference type="Google" id="ProtNLM"/>
    </source>
</evidence>
<sequence length="318" mass="34783">MNRPISRAGPRLLLLVYLLTSVTALEVIYPKIGTIYPTTGPLDVQWQSTSELDPVDLAIYLATYSGQTLKSEQPCIVAVIDDGSTAITLSHPPPQGDSWTWMFYDNDVIISLGNNYIAQSVHFQFQSATPNTTSTSTPTAKNSPGSLSPAVAAAIGVGGTLIVVALGLLVGYCCFYRRWQQKKRETISAVPYTPGHRYSKQELDSKPGTAHSSSFPSNPNPPSYAGMKVPSQHEMEVYPGSPFAASPSNHIVSPDAELSIKARHSHLPHQNAHQPSAPWSELAPSPVRHEMYHDPHRRLPQELPGDIGLRNTQIKENW</sequence>
<evidence type="ECO:0000313" key="5">
    <source>
        <dbReference type="Proteomes" id="UP000053789"/>
    </source>
</evidence>
<dbReference type="EMBL" id="KN847015">
    <property type="protein sequence ID" value="KIW86603.1"/>
    <property type="molecule type" value="Genomic_DNA"/>
</dbReference>
<name>A0A0D2H019_CLAB1</name>